<evidence type="ECO:0000256" key="3">
    <source>
        <dbReference type="ARBA" id="ARBA00022692"/>
    </source>
</evidence>
<evidence type="ECO:0000256" key="6">
    <source>
        <dbReference type="ARBA" id="ARBA00023136"/>
    </source>
</evidence>
<keyword evidence="2" id="KW-0813">Transport</keyword>
<sequence length="550" mass="62731">MIIIIGDVCENLLTICLIYQPSSRTPRQVRCSDKSFLPGDTMKRTTALVFIIILISGDGRAIGCKELCNPTSASINLTEAFQQCCNEAEKCVLPEQFYSFPCWKERMDSCASNGSHDQITATTIKSECCKNVTDNDFTARRNTSSKCRFINVRWGRVKFQTKYDPVEGPWKKETWSFFLKMVSQKCLEEPPVQRRPVNILYTYPYYTNDKKKTVFSYKSPMAYLVVEKQSFSMFTVVYASFSRMWITLLLCVMWTLISGVIIWLLDHKINQRQFPLSFWRGVREGAWWALVTMTTVGYGDKTPKSLPARIYSAVWMIAGMIILSMFTAEVTSGMTSEKLMPHDMYLGKKVILLPFILLWAQGMIEEINSTGSLIKDLKKGTRGIEGIVLHDCEEFDEGTNEKFQSVRALRNPYVGIFLKGASRKTRSCVQNMVEKHHHVTESFDEAPECEKNSPIDMNEYGSRKGLDHREVTSIIMYVSTGLVVLMIVAGGVWNLMKTRNLPRKKEGNVGDHGSVEMNATEEEIEIRVIKEDKDVRRSLEAPSTTEVQLE</sequence>
<keyword evidence="11" id="KW-1185">Reference proteome</keyword>
<dbReference type="PANTHER" id="PTHR11537:SF252">
    <property type="entry name" value="POTASSIUM VOLTAGE-GATED CHANNEL PROTEIN SHAW"/>
    <property type="match status" value="1"/>
</dbReference>
<evidence type="ECO:0000256" key="8">
    <source>
        <dbReference type="SAM" id="Phobius"/>
    </source>
</evidence>
<evidence type="ECO:0000313" key="11">
    <source>
        <dbReference type="Proteomes" id="UP001159405"/>
    </source>
</evidence>
<gene>
    <name evidence="10" type="ORF">PLOB_00006522</name>
</gene>
<accession>A0ABN8N909</accession>
<dbReference type="InterPro" id="IPR028325">
    <property type="entry name" value="VG_K_chnl"/>
</dbReference>
<keyword evidence="5" id="KW-0406">Ion transport</keyword>
<evidence type="ECO:0000256" key="2">
    <source>
        <dbReference type="ARBA" id="ARBA00022448"/>
    </source>
</evidence>
<dbReference type="Proteomes" id="UP001159405">
    <property type="component" value="Unassembled WGS sequence"/>
</dbReference>
<evidence type="ECO:0000256" key="4">
    <source>
        <dbReference type="ARBA" id="ARBA00022989"/>
    </source>
</evidence>
<proteinExistence type="predicted"/>
<keyword evidence="3 8" id="KW-0812">Transmembrane</keyword>
<evidence type="ECO:0000256" key="1">
    <source>
        <dbReference type="ARBA" id="ARBA00004141"/>
    </source>
</evidence>
<dbReference type="Gene3D" id="1.10.287.70">
    <property type="match status" value="1"/>
</dbReference>
<comment type="caution">
    <text evidence="10">The sequence shown here is derived from an EMBL/GenBank/DDBJ whole genome shotgun (WGS) entry which is preliminary data.</text>
</comment>
<evidence type="ECO:0000259" key="9">
    <source>
        <dbReference type="Pfam" id="PF07885"/>
    </source>
</evidence>
<reference evidence="10 11" key="1">
    <citation type="submission" date="2022-05" db="EMBL/GenBank/DDBJ databases">
        <authorList>
            <consortium name="Genoscope - CEA"/>
            <person name="William W."/>
        </authorList>
    </citation>
    <scope>NUCLEOTIDE SEQUENCE [LARGE SCALE GENOMIC DNA]</scope>
</reference>
<organism evidence="10 11">
    <name type="scientific">Porites lobata</name>
    <dbReference type="NCBI Taxonomy" id="104759"/>
    <lineage>
        <taxon>Eukaryota</taxon>
        <taxon>Metazoa</taxon>
        <taxon>Cnidaria</taxon>
        <taxon>Anthozoa</taxon>
        <taxon>Hexacorallia</taxon>
        <taxon>Scleractinia</taxon>
        <taxon>Fungiina</taxon>
        <taxon>Poritidae</taxon>
        <taxon>Porites</taxon>
    </lineage>
</organism>
<protein>
    <recommendedName>
        <fullName evidence="9">Potassium channel domain-containing protein</fullName>
    </recommendedName>
</protein>
<keyword evidence="4 8" id="KW-1133">Transmembrane helix</keyword>
<comment type="subcellular location">
    <subcellularLocation>
        <location evidence="1">Membrane</location>
        <topology evidence="1">Multi-pass membrane protein</topology>
    </subcellularLocation>
</comment>
<evidence type="ECO:0000313" key="10">
    <source>
        <dbReference type="EMBL" id="CAH3045642.1"/>
    </source>
</evidence>
<feature type="transmembrane region" description="Helical" evidence="8">
    <location>
        <begin position="310"/>
        <end position="334"/>
    </location>
</feature>
<dbReference type="PRINTS" id="PR00169">
    <property type="entry name" value="KCHANNEL"/>
</dbReference>
<dbReference type="EMBL" id="CALNXK010000013">
    <property type="protein sequence ID" value="CAH3045642.1"/>
    <property type="molecule type" value="Genomic_DNA"/>
</dbReference>
<feature type="transmembrane region" description="Helical" evidence="8">
    <location>
        <begin position="244"/>
        <end position="265"/>
    </location>
</feature>
<feature type="transmembrane region" description="Helical" evidence="8">
    <location>
        <begin position="474"/>
        <end position="496"/>
    </location>
</feature>
<dbReference type="InterPro" id="IPR013099">
    <property type="entry name" value="K_chnl_dom"/>
</dbReference>
<evidence type="ECO:0000256" key="5">
    <source>
        <dbReference type="ARBA" id="ARBA00023065"/>
    </source>
</evidence>
<dbReference type="PANTHER" id="PTHR11537">
    <property type="entry name" value="VOLTAGE-GATED POTASSIUM CHANNEL"/>
    <property type="match status" value="1"/>
</dbReference>
<dbReference type="SUPFAM" id="SSF81324">
    <property type="entry name" value="Voltage-gated potassium channels"/>
    <property type="match status" value="1"/>
</dbReference>
<evidence type="ECO:0000256" key="7">
    <source>
        <dbReference type="ARBA" id="ARBA00023303"/>
    </source>
</evidence>
<name>A0ABN8N909_9CNID</name>
<dbReference type="Pfam" id="PF07885">
    <property type="entry name" value="Ion_trans_2"/>
    <property type="match status" value="1"/>
</dbReference>
<keyword evidence="6 8" id="KW-0472">Membrane</keyword>
<keyword evidence="7" id="KW-0407">Ion channel</keyword>
<feature type="domain" description="Potassium channel" evidence="9">
    <location>
        <begin position="251"/>
        <end position="332"/>
    </location>
</feature>